<evidence type="ECO:0000313" key="7">
    <source>
        <dbReference type="Proteomes" id="UP000261600"/>
    </source>
</evidence>
<evidence type="ECO:0000313" key="6">
    <source>
        <dbReference type="Ensembl" id="ENSMALP00000005338.1"/>
    </source>
</evidence>
<keyword evidence="2" id="KW-0812">Transmembrane</keyword>
<evidence type="ECO:0000256" key="2">
    <source>
        <dbReference type="ARBA" id="ARBA00022692"/>
    </source>
</evidence>
<reference evidence="6" key="1">
    <citation type="submission" date="2025-08" db="UniProtKB">
        <authorList>
            <consortium name="Ensembl"/>
        </authorList>
    </citation>
    <scope>IDENTIFICATION</scope>
</reference>
<dbReference type="PANTHER" id="PTHR11860:SF87">
    <property type="entry name" value="CMRF35-LIKE MOLECULE 8"/>
    <property type="match status" value="1"/>
</dbReference>
<reference evidence="6" key="2">
    <citation type="submission" date="2025-09" db="UniProtKB">
        <authorList>
            <consortium name="Ensembl"/>
        </authorList>
    </citation>
    <scope>IDENTIFICATION</scope>
</reference>
<sequence length="136" mass="15206">MPLFLTAAMCVVAMLFVCLFTLGFWETEALTGVLGKDITITCSHVNAFSNVKYFCKDPCKNENVLISSINKKEDSNGKYSIRDEGNTFNVTISRLTEEDSGTYWCGIDRIGLTRLSWLCELALCVGQHFGPCTEWP</sequence>
<evidence type="ECO:0000256" key="4">
    <source>
        <dbReference type="SAM" id="SignalP"/>
    </source>
</evidence>
<dbReference type="InterPro" id="IPR013106">
    <property type="entry name" value="Ig_V-set"/>
</dbReference>
<feature type="signal peptide" evidence="4">
    <location>
        <begin position="1"/>
        <end position="29"/>
    </location>
</feature>
<proteinExistence type="predicted"/>
<dbReference type="Gene3D" id="2.60.40.10">
    <property type="entry name" value="Immunoglobulins"/>
    <property type="match status" value="1"/>
</dbReference>
<evidence type="ECO:0000256" key="1">
    <source>
        <dbReference type="ARBA" id="ARBA00004370"/>
    </source>
</evidence>
<dbReference type="STRING" id="43700.ENSMALP00000005338"/>
<feature type="chain" id="PRO_5018524939" description="Immunoglobulin V-set domain-containing protein" evidence="4">
    <location>
        <begin position="30"/>
        <end position="136"/>
    </location>
</feature>
<keyword evidence="7" id="KW-1185">Reference proteome</keyword>
<protein>
    <recommendedName>
        <fullName evidence="5">Immunoglobulin V-set domain-containing protein</fullName>
    </recommendedName>
</protein>
<dbReference type="AlphaFoldDB" id="A0A3Q3IKJ3"/>
<organism evidence="6 7">
    <name type="scientific">Monopterus albus</name>
    <name type="common">Swamp eel</name>
    <dbReference type="NCBI Taxonomy" id="43700"/>
    <lineage>
        <taxon>Eukaryota</taxon>
        <taxon>Metazoa</taxon>
        <taxon>Chordata</taxon>
        <taxon>Craniata</taxon>
        <taxon>Vertebrata</taxon>
        <taxon>Euteleostomi</taxon>
        <taxon>Actinopterygii</taxon>
        <taxon>Neopterygii</taxon>
        <taxon>Teleostei</taxon>
        <taxon>Neoteleostei</taxon>
        <taxon>Acanthomorphata</taxon>
        <taxon>Anabantaria</taxon>
        <taxon>Synbranchiformes</taxon>
        <taxon>Synbranchidae</taxon>
        <taxon>Monopterus</taxon>
    </lineage>
</organism>
<dbReference type="InterPro" id="IPR050671">
    <property type="entry name" value="CD300_family_receptors"/>
</dbReference>
<name>A0A3Q3IKJ3_MONAL</name>
<dbReference type="SUPFAM" id="SSF48726">
    <property type="entry name" value="Immunoglobulin"/>
    <property type="match status" value="1"/>
</dbReference>
<dbReference type="GO" id="GO:0004888">
    <property type="term" value="F:transmembrane signaling receptor activity"/>
    <property type="evidence" value="ECO:0007669"/>
    <property type="project" value="TreeGrafter"/>
</dbReference>
<dbReference type="Ensembl" id="ENSMALT00000005458.1">
    <property type="protein sequence ID" value="ENSMALP00000005338.1"/>
    <property type="gene ID" value="ENSMALG00000003849.1"/>
</dbReference>
<dbReference type="GO" id="GO:0005886">
    <property type="term" value="C:plasma membrane"/>
    <property type="evidence" value="ECO:0007669"/>
    <property type="project" value="TreeGrafter"/>
</dbReference>
<dbReference type="Pfam" id="PF07686">
    <property type="entry name" value="V-set"/>
    <property type="match status" value="1"/>
</dbReference>
<accession>A0A3Q3IKJ3</accession>
<dbReference type="InterPro" id="IPR036179">
    <property type="entry name" value="Ig-like_dom_sf"/>
</dbReference>
<dbReference type="InterPro" id="IPR013783">
    <property type="entry name" value="Ig-like_fold"/>
</dbReference>
<dbReference type="PANTHER" id="PTHR11860">
    <property type="entry name" value="POLYMERIC-IMMUNOGLOBULIN RECEPTOR"/>
    <property type="match status" value="1"/>
</dbReference>
<dbReference type="Proteomes" id="UP000261600">
    <property type="component" value="Unplaced"/>
</dbReference>
<evidence type="ECO:0000259" key="5">
    <source>
        <dbReference type="Pfam" id="PF07686"/>
    </source>
</evidence>
<keyword evidence="3" id="KW-0472">Membrane</keyword>
<keyword evidence="4" id="KW-0732">Signal</keyword>
<feature type="domain" description="Immunoglobulin V-set" evidence="5">
    <location>
        <begin position="29"/>
        <end position="107"/>
    </location>
</feature>
<comment type="subcellular location">
    <subcellularLocation>
        <location evidence="1">Membrane</location>
    </subcellularLocation>
</comment>
<evidence type="ECO:0000256" key="3">
    <source>
        <dbReference type="ARBA" id="ARBA00023136"/>
    </source>
</evidence>